<dbReference type="SUPFAM" id="SSF55347">
    <property type="entry name" value="Glyceraldehyde-3-phosphate dehydrogenase-like, C-terminal domain"/>
    <property type="match status" value="1"/>
</dbReference>
<dbReference type="PANTHER" id="PTHR43818">
    <property type="entry name" value="BCDNA.GH03377"/>
    <property type="match status" value="1"/>
</dbReference>
<evidence type="ECO:0000259" key="3">
    <source>
        <dbReference type="Pfam" id="PF22725"/>
    </source>
</evidence>
<dbReference type="EMBL" id="CP136920">
    <property type="protein sequence ID" value="WOO40792.1"/>
    <property type="molecule type" value="Genomic_DNA"/>
</dbReference>
<sequence>MSQTRIRIGIIGAGGNTRLRHIPGFQDVGGVEVAVICNRSEESSQRVADEFGVSKISTSWLDVVADPDLDAICIGTWPYLHADITIAALESGKHVLTEARMARNLEEAQSMAIAAEENSNLVAQIVPAPFSLDYDATIKRLLKELGAVREVSVVHRFGAGANADAAKSWRQDFDLSGYNTHTLGIHFETVQRWLGAEVDPAWLIADAELFVEERPSADDIAAKVTIPDAVSVLGRYNNGAKFNFDISSIDCAAPVNEIRLNTEGGCLRFDFSTEELFLADTASKKESKITPDTGTDLGWCVEADFIESIRSGKAVELTSFDDGLRYMRFTEMVWQSWSNQCARQEW</sequence>
<evidence type="ECO:0000256" key="1">
    <source>
        <dbReference type="ARBA" id="ARBA00023002"/>
    </source>
</evidence>
<dbReference type="KEGG" id="puo:RZN69_19385"/>
<dbReference type="InterPro" id="IPR000683">
    <property type="entry name" value="Gfo/Idh/MocA-like_OxRdtase_N"/>
</dbReference>
<dbReference type="Proteomes" id="UP001304300">
    <property type="component" value="Chromosome"/>
</dbReference>
<feature type="domain" description="Gfo/Idh/MocA-like oxidoreductase N-terminal" evidence="2">
    <location>
        <begin position="6"/>
        <end position="122"/>
    </location>
</feature>
<evidence type="ECO:0000313" key="5">
    <source>
        <dbReference type="Proteomes" id="UP001304300"/>
    </source>
</evidence>
<dbReference type="PANTHER" id="PTHR43818:SF11">
    <property type="entry name" value="BCDNA.GH03377"/>
    <property type="match status" value="1"/>
</dbReference>
<name>A0AAQ3LAS1_9BACT</name>
<keyword evidence="1" id="KW-0560">Oxidoreductase</keyword>
<protein>
    <submittedName>
        <fullName evidence="4">Gfo/Idh/MocA family oxidoreductase</fullName>
    </submittedName>
</protein>
<dbReference type="RefSeq" id="WP_317832992.1">
    <property type="nucleotide sequence ID" value="NZ_CP136920.1"/>
</dbReference>
<organism evidence="4 5">
    <name type="scientific">Rubellicoccus peritrichatus</name>
    <dbReference type="NCBI Taxonomy" id="3080537"/>
    <lineage>
        <taxon>Bacteria</taxon>
        <taxon>Pseudomonadati</taxon>
        <taxon>Verrucomicrobiota</taxon>
        <taxon>Opitutia</taxon>
        <taxon>Puniceicoccales</taxon>
        <taxon>Cerasicoccaceae</taxon>
        <taxon>Rubellicoccus</taxon>
    </lineage>
</organism>
<dbReference type="Pfam" id="PF22725">
    <property type="entry name" value="GFO_IDH_MocA_C3"/>
    <property type="match status" value="1"/>
</dbReference>
<proteinExistence type="predicted"/>
<dbReference type="GO" id="GO:0000166">
    <property type="term" value="F:nucleotide binding"/>
    <property type="evidence" value="ECO:0007669"/>
    <property type="project" value="InterPro"/>
</dbReference>
<accession>A0AAQ3LAS1</accession>
<dbReference type="InterPro" id="IPR036291">
    <property type="entry name" value="NAD(P)-bd_dom_sf"/>
</dbReference>
<evidence type="ECO:0000313" key="4">
    <source>
        <dbReference type="EMBL" id="WOO40792.1"/>
    </source>
</evidence>
<dbReference type="InterPro" id="IPR055170">
    <property type="entry name" value="GFO_IDH_MocA-like_dom"/>
</dbReference>
<dbReference type="InterPro" id="IPR050463">
    <property type="entry name" value="Gfo/Idh/MocA_oxidrdct_glycsds"/>
</dbReference>
<dbReference type="Gene3D" id="3.30.360.10">
    <property type="entry name" value="Dihydrodipicolinate Reductase, domain 2"/>
    <property type="match status" value="1"/>
</dbReference>
<gene>
    <name evidence="4" type="ORF">RZN69_19385</name>
</gene>
<dbReference type="GO" id="GO:0016491">
    <property type="term" value="F:oxidoreductase activity"/>
    <property type="evidence" value="ECO:0007669"/>
    <property type="project" value="UniProtKB-KW"/>
</dbReference>
<dbReference type="SUPFAM" id="SSF51735">
    <property type="entry name" value="NAD(P)-binding Rossmann-fold domains"/>
    <property type="match status" value="1"/>
</dbReference>
<dbReference type="Pfam" id="PF01408">
    <property type="entry name" value="GFO_IDH_MocA"/>
    <property type="match status" value="1"/>
</dbReference>
<dbReference type="Gene3D" id="3.40.50.720">
    <property type="entry name" value="NAD(P)-binding Rossmann-like Domain"/>
    <property type="match status" value="1"/>
</dbReference>
<evidence type="ECO:0000259" key="2">
    <source>
        <dbReference type="Pfam" id="PF01408"/>
    </source>
</evidence>
<feature type="domain" description="GFO/IDH/MocA-like oxidoreductase" evidence="3">
    <location>
        <begin position="141"/>
        <end position="265"/>
    </location>
</feature>
<dbReference type="AlphaFoldDB" id="A0AAQ3LAS1"/>
<keyword evidence="5" id="KW-1185">Reference proteome</keyword>
<reference evidence="4 5" key="1">
    <citation type="submission" date="2023-10" db="EMBL/GenBank/DDBJ databases">
        <title>Rubellicoccus peritrichatus gen. nov., sp. nov., isolated from an algae of coral reef tank.</title>
        <authorList>
            <person name="Luo J."/>
        </authorList>
    </citation>
    <scope>NUCLEOTIDE SEQUENCE [LARGE SCALE GENOMIC DNA]</scope>
    <source>
        <strain evidence="4 5">CR14</strain>
    </source>
</reference>